<dbReference type="Proteomes" id="UP001595457">
    <property type="component" value="Unassembled WGS sequence"/>
</dbReference>
<evidence type="ECO:0008006" key="4">
    <source>
        <dbReference type="Google" id="ProtNLM"/>
    </source>
</evidence>
<keyword evidence="1" id="KW-0812">Transmembrane</keyword>
<name>A0ABV7AUV3_9GAMM</name>
<keyword evidence="1" id="KW-1133">Transmembrane helix</keyword>
<feature type="transmembrane region" description="Helical" evidence="1">
    <location>
        <begin position="28"/>
        <end position="57"/>
    </location>
</feature>
<evidence type="ECO:0000313" key="2">
    <source>
        <dbReference type="EMBL" id="MFC2972913.1"/>
    </source>
</evidence>
<dbReference type="RefSeq" id="WP_377814569.1">
    <property type="nucleotide sequence ID" value="NZ_JBHRSJ010000022.1"/>
</dbReference>
<feature type="transmembrane region" description="Helical" evidence="1">
    <location>
        <begin position="5"/>
        <end position="22"/>
    </location>
</feature>
<reference evidence="3" key="1">
    <citation type="journal article" date="2019" name="Int. J. Syst. Evol. Microbiol.">
        <title>The Global Catalogue of Microorganisms (GCM) 10K type strain sequencing project: providing services to taxonomists for standard genome sequencing and annotation.</title>
        <authorList>
            <consortium name="The Broad Institute Genomics Platform"/>
            <consortium name="The Broad Institute Genome Sequencing Center for Infectious Disease"/>
            <person name="Wu L."/>
            <person name="Ma J."/>
        </authorList>
    </citation>
    <scope>NUCLEOTIDE SEQUENCE [LARGE SCALE GENOMIC DNA]</scope>
    <source>
        <strain evidence="3">KCTC 62195</strain>
    </source>
</reference>
<keyword evidence="3" id="KW-1185">Reference proteome</keyword>
<sequence>MLWKIFPYFILVVSGVFLWWYLDGVGNGYAGIFDSLASGIISGLITALLLFVFTILWRKNVEPWFENLLYQDVCIEGEWSGILIPYLGLEDLDRVAKRTAWRRFQERLRKERAAERGEPVPALAVNDRGERKEVSAELIFHRDTEQQTDTTHETEKHIKIAIGSVPIIIRVEIIRVGHRISGRIIEVGGASKVHTYTISGAFKNLILAGSYETCSRDHIDRGALSLMLKNNGKVFEGFFSSYSDNQHKIMPMQCILKKKNHLTDDVGGI</sequence>
<proteinExistence type="predicted"/>
<organism evidence="2 3">
    <name type="scientific">Azotobacter bryophylli</name>
    <dbReference type="NCBI Taxonomy" id="1986537"/>
    <lineage>
        <taxon>Bacteria</taxon>
        <taxon>Pseudomonadati</taxon>
        <taxon>Pseudomonadota</taxon>
        <taxon>Gammaproteobacteria</taxon>
        <taxon>Pseudomonadales</taxon>
        <taxon>Pseudomonadaceae</taxon>
        <taxon>Azotobacter</taxon>
    </lineage>
</organism>
<protein>
    <recommendedName>
        <fullName evidence="4">SMODS-associating 2TM beta-strand rich effector domain-containing protein</fullName>
    </recommendedName>
</protein>
<accession>A0ABV7AUV3</accession>
<evidence type="ECO:0000256" key="1">
    <source>
        <dbReference type="SAM" id="Phobius"/>
    </source>
</evidence>
<keyword evidence="1" id="KW-0472">Membrane</keyword>
<evidence type="ECO:0000313" key="3">
    <source>
        <dbReference type="Proteomes" id="UP001595457"/>
    </source>
</evidence>
<gene>
    <name evidence="2" type="ORF">ACFOJE_11900</name>
</gene>
<comment type="caution">
    <text evidence="2">The sequence shown here is derived from an EMBL/GenBank/DDBJ whole genome shotgun (WGS) entry which is preliminary data.</text>
</comment>
<dbReference type="EMBL" id="JBHRSJ010000022">
    <property type="protein sequence ID" value="MFC2972913.1"/>
    <property type="molecule type" value="Genomic_DNA"/>
</dbReference>